<protein>
    <recommendedName>
        <fullName evidence="3">DUF2490 domain-containing protein</fullName>
    </recommendedName>
</protein>
<dbReference type="InterPro" id="IPR019619">
    <property type="entry name" value="DUF2490"/>
</dbReference>
<name>A0A1I0HWL7_9BACT</name>
<organism evidence="1 2">
    <name type="scientific">Hymenobacter actinosclerus</name>
    <dbReference type="NCBI Taxonomy" id="82805"/>
    <lineage>
        <taxon>Bacteria</taxon>
        <taxon>Pseudomonadati</taxon>
        <taxon>Bacteroidota</taxon>
        <taxon>Cytophagia</taxon>
        <taxon>Cytophagales</taxon>
        <taxon>Hymenobacteraceae</taxon>
        <taxon>Hymenobacter</taxon>
    </lineage>
</organism>
<dbReference type="AlphaFoldDB" id="A0A1I0HWL7"/>
<evidence type="ECO:0000313" key="2">
    <source>
        <dbReference type="Proteomes" id="UP000198697"/>
    </source>
</evidence>
<accession>A0A1I0HWL7</accession>
<evidence type="ECO:0008006" key="3">
    <source>
        <dbReference type="Google" id="ProtNLM"/>
    </source>
</evidence>
<gene>
    <name evidence="1" type="ORF">SAMN04487998_3002</name>
</gene>
<dbReference type="SUPFAM" id="SSF56935">
    <property type="entry name" value="Porins"/>
    <property type="match status" value="1"/>
</dbReference>
<sequence>MPGARHWLAGRLALQVAAAPYLRGMNRLPLSLLTARPTRALLAGSLLALAAPAARAQTNAVPGQRWGSWLIGTAVLPAGEKGWGGYAEVQTRSDAVMRRFFYSELKAGVSYDVAKNFALLLGGGRYATSDYRDLSAGPLNVERRLWQQLILTQFTARLKLEHRYRFEQRWYHFRDDITPPGQRDYRTRMRYRFNAVLPLNKAAIGPKTAFLSAYDEVFFNPRGPFFERNRVYAGAGYQFDDHWTLQAGWVNQANYTAARNGPAGFVPQSTAAKNNLVLSVSYRIARPANADRQHIPFQPD</sequence>
<evidence type="ECO:0000313" key="1">
    <source>
        <dbReference type="EMBL" id="SET88538.1"/>
    </source>
</evidence>
<dbReference type="STRING" id="82805.SAMN04487998_3002"/>
<reference evidence="2" key="1">
    <citation type="submission" date="2016-10" db="EMBL/GenBank/DDBJ databases">
        <authorList>
            <person name="Varghese N."/>
            <person name="Submissions S."/>
        </authorList>
    </citation>
    <scope>NUCLEOTIDE SEQUENCE [LARGE SCALE GENOMIC DNA]</scope>
    <source>
        <strain evidence="2">DSM 15310</strain>
    </source>
</reference>
<keyword evidence="2" id="KW-1185">Reference proteome</keyword>
<dbReference type="EMBL" id="FOHS01000004">
    <property type="protein sequence ID" value="SET88538.1"/>
    <property type="molecule type" value="Genomic_DNA"/>
</dbReference>
<dbReference type="Pfam" id="PF10677">
    <property type="entry name" value="DUF2490"/>
    <property type="match status" value="1"/>
</dbReference>
<proteinExistence type="predicted"/>
<dbReference type="Proteomes" id="UP000198697">
    <property type="component" value="Unassembled WGS sequence"/>
</dbReference>